<dbReference type="Proteomes" id="UP000235388">
    <property type="component" value="Unassembled WGS sequence"/>
</dbReference>
<comment type="caution">
    <text evidence="2">The sequence shown here is derived from an EMBL/GenBank/DDBJ whole genome shotgun (WGS) entry which is preliminary data.</text>
</comment>
<gene>
    <name evidence="2" type="ORF">PCANC_04419</name>
</gene>
<evidence type="ECO:0000256" key="1">
    <source>
        <dbReference type="SAM" id="MobiDB-lite"/>
    </source>
</evidence>
<evidence type="ECO:0000313" key="2">
    <source>
        <dbReference type="EMBL" id="PLW21993.1"/>
    </source>
</evidence>
<dbReference type="EMBL" id="PGCJ01000778">
    <property type="protein sequence ID" value="PLW21993.1"/>
    <property type="molecule type" value="Genomic_DNA"/>
</dbReference>
<keyword evidence="3" id="KW-1185">Reference proteome</keyword>
<reference evidence="2 3" key="1">
    <citation type="submission" date="2017-11" db="EMBL/GenBank/DDBJ databases">
        <title>De novo assembly and phasing of dikaryotic genomes from two isolates of Puccinia coronata f. sp. avenae, the causal agent of oat crown rust.</title>
        <authorList>
            <person name="Miller M.E."/>
            <person name="Zhang Y."/>
            <person name="Omidvar V."/>
            <person name="Sperschneider J."/>
            <person name="Schwessinger B."/>
            <person name="Raley C."/>
            <person name="Palmer J.M."/>
            <person name="Garnica D."/>
            <person name="Upadhyaya N."/>
            <person name="Rathjen J."/>
            <person name="Taylor J.M."/>
            <person name="Park R.F."/>
            <person name="Dodds P.N."/>
            <person name="Hirsch C.D."/>
            <person name="Kianian S.F."/>
            <person name="Figueroa M."/>
        </authorList>
    </citation>
    <scope>NUCLEOTIDE SEQUENCE [LARGE SCALE GENOMIC DNA]</scope>
    <source>
        <strain evidence="2">12NC29</strain>
    </source>
</reference>
<feature type="region of interest" description="Disordered" evidence="1">
    <location>
        <begin position="1"/>
        <end position="21"/>
    </location>
</feature>
<dbReference type="AlphaFoldDB" id="A0A2N5T933"/>
<protein>
    <submittedName>
        <fullName evidence="2">Uncharacterized protein</fullName>
    </submittedName>
</protein>
<proteinExistence type="predicted"/>
<evidence type="ECO:0000313" key="3">
    <source>
        <dbReference type="Proteomes" id="UP000235388"/>
    </source>
</evidence>
<name>A0A2N5T933_9BASI</name>
<sequence length="260" mass="29232">MSCHHFPYQRSQSGTQRKVVGRAGGALQRELQCAELGLPFEVKFDAQSPEATLSDTQASTLEQLMRGITGNKSLVLDKEKKRLYPIVTLDNPSHDASMTMFLPGLQLAKEVHGSPYVGGVPHAVPLRLGVMCQGSKVMATELMTDNRPFLYDGKLFWRAYDAYVYAYDIYSDEARRGVIMDHHAVGLALKDALYARLCRIRSMRLAIRQDDDIDTCDHLSPDLLSCENTEARAMLTEHWNKYAGTVACICKNATRYFYDL</sequence>
<accession>A0A2N5T933</accession>
<organism evidence="2 3">
    <name type="scientific">Puccinia coronata f. sp. avenae</name>
    <dbReference type="NCBI Taxonomy" id="200324"/>
    <lineage>
        <taxon>Eukaryota</taxon>
        <taxon>Fungi</taxon>
        <taxon>Dikarya</taxon>
        <taxon>Basidiomycota</taxon>
        <taxon>Pucciniomycotina</taxon>
        <taxon>Pucciniomycetes</taxon>
        <taxon>Pucciniales</taxon>
        <taxon>Pucciniaceae</taxon>
        <taxon>Puccinia</taxon>
    </lineage>
</organism>